<keyword evidence="4" id="KW-1185">Reference proteome</keyword>
<name>A0ABU2GEY6_9EURY</name>
<feature type="compositionally biased region" description="Polar residues" evidence="1">
    <location>
        <begin position="1"/>
        <end position="18"/>
    </location>
</feature>
<evidence type="ECO:0000256" key="2">
    <source>
        <dbReference type="SAM" id="Phobius"/>
    </source>
</evidence>
<dbReference type="Proteomes" id="UP001257060">
    <property type="component" value="Unassembled WGS sequence"/>
</dbReference>
<evidence type="ECO:0000313" key="4">
    <source>
        <dbReference type="Proteomes" id="UP001257060"/>
    </source>
</evidence>
<comment type="caution">
    <text evidence="3">The sequence shown here is derived from an EMBL/GenBank/DDBJ whole genome shotgun (WGS) entry which is preliminary data.</text>
</comment>
<reference evidence="3 4" key="1">
    <citation type="submission" date="2022-06" db="EMBL/GenBank/DDBJ databases">
        <title>Halogeometricum sp. a new haloarchaeum isolate from saline soil.</title>
        <authorList>
            <person name="Strakova D."/>
            <person name="Galisteo C."/>
            <person name="Sanchez-Porro C."/>
            <person name="Ventosa A."/>
        </authorList>
    </citation>
    <scope>NUCLEOTIDE SEQUENCE [LARGE SCALE GENOMIC DNA]</scope>
    <source>
        <strain evidence="3 4">S1BR25-6</strain>
    </source>
</reference>
<accession>A0ABU2GEY6</accession>
<keyword evidence="2" id="KW-0472">Membrane</keyword>
<evidence type="ECO:0000313" key="3">
    <source>
        <dbReference type="EMBL" id="MDS0299371.1"/>
    </source>
</evidence>
<evidence type="ECO:0000256" key="1">
    <source>
        <dbReference type="SAM" id="MobiDB-lite"/>
    </source>
</evidence>
<feature type="region of interest" description="Disordered" evidence="1">
    <location>
        <begin position="1"/>
        <end position="20"/>
    </location>
</feature>
<proteinExistence type="predicted"/>
<gene>
    <name evidence="3" type="ORF">NDI76_11520</name>
</gene>
<dbReference type="Pfam" id="PF17647">
    <property type="entry name" value="DUF5518"/>
    <property type="match status" value="1"/>
</dbReference>
<keyword evidence="2" id="KW-1133">Transmembrane helix</keyword>
<feature type="transmembrane region" description="Helical" evidence="2">
    <location>
        <begin position="53"/>
        <end position="73"/>
    </location>
</feature>
<protein>
    <submittedName>
        <fullName evidence="3">DUF5518 domain-containing protein</fullName>
    </submittedName>
</protein>
<feature type="transmembrane region" description="Helical" evidence="2">
    <location>
        <begin position="124"/>
        <end position="155"/>
    </location>
</feature>
<feature type="transmembrane region" description="Helical" evidence="2">
    <location>
        <begin position="31"/>
        <end position="47"/>
    </location>
</feature>
<sequence>MTSEDWSSDTHANKQSPSGALDRITSRQRDILIGSGIVFLISLGVVIPALGVLIGWIFTLGGGFAGGATVGYLRRKGGRDGAKYGLLVAIIGGIPSSIIGVIVGTFLNIAVLSSQGNPSNDTTGWIIIAIFGLISGIILKLIGGIVGGGLIGWFFDQEAHE</sequence>
<organism evidence="3 4">
    <name type="scientific">Halogeometricum salsisoli</name>
    <dbReference type="NCBI Taxonomy" id="2950536"/>
    <lineage>
        <taxon>Archaea</taxon>
        <taxon>Methanobacteriati</taxon>
        <taxon>Methanobacteriota</taxon>
        <taxon>Stenosarchaea group</taxon>
        <taxon>Halobacteria</taxon>
        <taxon>Halobacteriales</taxon>
        <taxon>Haloferacaceae</taxon>
        <taxon>Halogeometricum</taxon>
    </lineage>
</organism>
<keyword evidence="2" id="KW-0812">Transmembrane</keyword>
<feature type="transmembrane region" description="Helical" evidence="2">
    <location>
        <begin position="85"/>
        <end position="112"/>
    </location>
</feature>
<dbReference type="RefSeq" id="WP_310924228.1">
    <property type="nucleotide sequence ID" value="NZ_JAMQOP010000002.1"/>
</dbReference>
<dbReference type="EMBL" id="JAMQOP010000002">
    <property type="protein sequence ID" value="MDS0299371.1"/>
    <property type="molecule type" value="Genomic_DNA"/>
</dbReference>
<dbReference type="InterPro" id="IPR040493">
    <property type="entry name" value="DUF5518"/>
</dbReference>